<sequence length="134" mass="14691">TTVLGLVDPDMLEYYLKICDLIKIELEGLASFKYLHFERKRNDMAFVSRAVYIRGTLGLCLCDSLQADVVSLSADFRPCGSSHRFRRTLSRPASNKGQQSSSWTSALDCPLTFLSIEGLPVTSDSCTGLSTASG</sequence>
<evidence type="ECO:0000313" key="2">
    <source>
        <dbReference type="Proteomes" id="UP001642483"/>
    </source>
</evidence>
<gene>
    <name evidence="1" type="ORF">CVLEPA_LOCUS11945</name>
</gene>
<feature type="non-terminal residue" evidence="1">
    <location>
        <position position="1"/>
    </location>
</feature>
<name>A0ABP0FSX1_CLALP</name>
<comment type="caution">
    <text evidence="1">The sequence shown here is derived from an EMBL/GenBank/DDBJ whole genome shotgun (WGS) entry which is preliminary data.</text>
</comment>
<reference evidence="1 2" key="1">
    <citation type="submission" date="2024-02" db="EMBL/GenBank/DDBJ databases">
        <authorList>
            <person name="Daric V."/>
            <person name="Darras S."/>
        </authorList>
    </citation>
    <scope>NUCLEOTIDE SEQUENCE [LARGE SCALE GENOMIC DNA]</scope>
</reference>
<protein>
    <submittedName>
        <fullName evidence="1">Uncharacterized protein</fullName>
    </submittedName>
</protein>
<keyword evidence="2" id="KW-1185">Reference proteome</keyword>
<evidence type="ECO:0000313" key="1">
    <source>
        <dbReference type="EMBL" id="CAK8681702.1"/>
    </source>
</evidence>
<organism evidence="1 2">
    <name type="scientific">Clavelina lepadiformis</name>
    <name type="common">Light-bulb sea squirt</name>
    <name type="synonym">Ascidia lepadiformis</name>
    <dbReference type="NCBI Taxonomy" id="159417"/>
    <lineage>
        <taxon>Eukaryota</taxon>
        <taxon>Metazoa</taxon>
        <taxon>Chordata</taxon>
        <taxon>Tunicata</taxon>
        <taxon>Ascidiacea</taxon>
        <taxon>Aplousobranchia</taxon>
        <taxon>Clavelinidae</taxon>
        <taxon>Clavelina</taxon>
    </lineage>
</organism>
<proteinExistence type="predicted"/>
<dbReference type="EMBL" id="CAWYQH010000088">
    <property type="protein sequence ID" value="CAK8681702.1"/>
    <property type="molecule type" value="Genomic_DNA"/>
</dbReference>
<dbReference type="Proteomes" id="UP001642483">
    <property type="component" value="Unassembled WGS sequence"/>
</dbReference>
<accession>A0ABP0FSX1</accession>